<dbReference type="Pfam" id="PF12540">
    <property type="entry name" value="DUF3736"/>
    <property type="match status" value="1"/>
</dbReference>
<keyword evidence="4" id="KW-1185">Reference proteome</keyword>
<proteinExistence type="predicted"/>
<evidence type="ECO:0000313" key="4">
    <source>
        <dbReference type="Proteomes" id="UP000076858"/>
    </source>
</evidence>
<feature type="compositionally biased region" description="Basic and acidic residues" evidence="1">
    <location>
        <begin position="498"/>
        <end position="518"/>
    </location>
</feature>
<dbReference type="Proteomes" id="UP000076858">
    <property type="component" value="Unassembled WGS sequence"/>
</dbReference>
<protein>
    <recommendedName>
        <fullName evidence="2">Genetic suppressor element-like domain-containing protein</fullName>
    </recommendedName>
</protein>
<dbReference type="InterPro" id="IPR042337">
    <property type="entry name" value="GSE1"/>
</dbReference>
<dbReference type="PANTHER" id="PTHR17608:SF4">
    <property type="entry name" value="GENETIC SUPPRESSOR ELEMENT 1"/>
    <property type="match status" value="1"/>
</dbReference>
<dbReference type="OrthoDB" id="6382752at2759"/>
<name>A0A164K2X0_9CRUS</name>
<comment type="caution">
    <text evidence="3">The sequence shown here is derived from an EMBL/GenBank/DDBJ whole genome shotgun (WGS) entry which is preliminary data.</text>
</comment>
<feature type="compositionally biased region" description="Basic and acidic residues" evidence="1">
    <location>
        <begin position="149"/>
        <end position="165"/>
    </location>
</feature>
<evidence type="ECO:0000313" key="3">
    <source>
        <dbReference type="EMBL" id="KZS02898.1"/>
    </source>
</evidence>
<feature type="region of interest" description="Disordered" evidence="1">
    <location>
        <begin position="49"/>
        <end position="173"/>
    </location>
</feature>
<feature type="compositionally biased region" description="Polar residues" evidence="1">
    <location>
        <begin position="60"/>
        <end position="85"/>
    </location>
</feature>
<feature type="region of interest" description="Disordered" evidence="1">
    <location>
        <begin position="935"/>
        <end position="967"/>
    </location>
</feature>
<dbReference type="PANTHER" id="PTHR17608">
    <property type="entry name" value="GENETIC SUPPRESSOR ELEMENT 1"/>
    <property type="match status" value="1"/>
</dbReference>
<evidence type="ECO:0000256" key="1">
    <source>
        <dbReference type="SAM" id="MobiDB-lite"/>
    </source>
</evidence>
<accession>A0A164K2X0</accession>
<feature type="compositionally biased region" description="Polar residues" evidence="1">
    <location>
        <begin position="935"/>
        <end position="959"/>
    </location>
</feature>
<feature type="compositionally biased region" description="Polar residues" evidence="1">
    <location>
        <begin position="105"/>
        <end position="117"/>
    </location>
</feature>
<dbReference type="EMBL" id="LRGB01003380">
    <property type="protein sequence ID" value="KZS02898.1"/>
    <property type="molecule type" value="Genomic_DNA"/>
</dbReference>
<dbReference type="AlphaFoldDB" id="A0A164K2X0"/>
<feature type="compositionally biased region" description="Low complexity" evidence="1">
    <location>
        <begin position="11"/>
        <end position="22"/>
    </location>
</feature>
<sequence length="1051" mass="115825">MDFRIGRTVVSPSSSSSSGLLYPPAPPHSLTPTPIFYYPGLPLKIPPSPHSSPLVPPSGLNGNYHRSTSCTTSSLMMRSTATVQPSALHPPVPQSSPHLHRVPPGSSTEAESSPNRSNYGGGTHGYAHTYNGDTVSKSPSPSFHYRSTPKRDSGHTKSRRDDHPHTIVTTRSRSPPVVTIAPTLSLSNLQYQDPRKAYDRAMLCHTVPSSGGFNGGLSTGLAGLHGLPPMVGNASPFTAPPMMATSSSQASSNNDYARTSEIPGFSHPMPPYTPFPTSRPDDLFYGGLRSSMQQSASAAATTHFRPEESRSVPMSINNSYHESLLSQLPASRAPSTLLSQNQEDYLLAARNSGFNPYAIASSGPLDHSSLHPSMYSHPFASYRSLEEQLYMERYGLLRPGTSSSALSSAIPSYPPSLGFPSYLNFRYPSPNLLHPDLGLMNNGMDINRMKLEEEQRVKERIREEEFAAAAAANKSQENVVSNRPLATVTPRENNTTNQDRRERERQREKRRSERDNESNRNATVQLPNESSSDRGVKVHTVSPLYASCPVMAESCSNAAEVSSAPEASISPNPPTEEEKRTTEFSRDALEAMAALKQRTLSPAPPEEEPTKLEEEVTVPLDLSDTSVGCISPLKVNNVEISHSKTQSEESPVRSLLDIRVERWNRKRQSSDPGEEEIDDDLEDEMGLGASECLASLSVEQCLKNYPIPAGVSEEQHHFLHMFGLITPKKRSEFELVKCIRRQNILREPTPPPIDTEDEDSATSLLRQRTRFAATLVRPIVESQVKDPAIRNFAANLHLYPTDSQTAESVEKSWSMVVADRMKRHFGQKQNVRKRLWSDTFRPQNFGSMPPPMNGKTSDQAIDRTIGETGEMKSVPILPLQPPTTLSKPLISVANLAKLELSDAGCKTTERSNEVSKLTSEVAFWLRHLKPTMARTLTSSSIKENTSDSTKSDEGSSNENSDGELPTRWPGTDSIMVLYMAHQQDLLVETKFLREHCERLHVQLAEGQATLSKLCLALSSSVEVQRRCKEEDTSTLQSINDLQSTLKMLQSP</sequence>
<dbReference type="InterPro" id="IPR022207">
    <property type="entry name" value="GSE-like"/>
</dbReference>
<feature type="region of interest" description="Disordered" evidence="1">
    <location>
        <begin position="468"/>
        <end position="536"/>
    </location>
</feature>
<evidence type="ECO:0000259" key="2">
    <source>
        <dbReference type="Pfam" id="PF12540"/>
    </source>
</evidence>
<feature type="domain" description="Genetic suppressor element-like" evidence="2">
    <location>
        <begin position="697"/>
        <end position="774"/>
    </location>
</feature>
<feature type="region of interest" description="Disordered" evidence="1">
    <location>
        <begin position="1"/>
        <end position="23"/>
    </location>
</feature>
<organism evidence="3 4">
    <name type="scientific">Daphnia magna</name>
    <dbReference type="NCBI Taxonomy" id="35525"/>
    <lineage>
        <taxon>Eukaryota</taxon>
        <taxon>Metazoa</taxon>
        <taxon>Ecdysozoa</taxon>
        <taxon>Arthropoda</taxon>
        <taxon>Crustacea</taxon>
        <taxon>Branchiopoda</taxon>
        <taxon>Diplostraca</taxon>
        <taxon>Cladocera</taxon>
        <taxon>Anomopoda</taxon>
        <taxon>Daphniidae</taxon>
        <taxon>Daphnia</taxon>
    </lineage>
</organism>
<reference evidence="3 4" key="1">
    <citation type="submission" date="2016-03" db="EMBL/GenBank/DDBJ databases">
        <title>EvidentialGene: Evidence-directed Construction of Genes on Genomes.</title>
        <authorList>
            <person name="Gilbert D.G."/>
            <person name="Choi J.-H."/>
            <person name="Mockaitis K."/>
            <person name="Colbourne J."/>
            <person name="Pfrender M."/>
        </authorList>
    </citation>
    <scope>NUCLEOTIDE SEQUENCE [LARGE SCALE GENOMIC DNA]</scope>
    <source>
        <strain evidence="3 4">Xinb3</strain>
        <tissue evidence="3">Complete organism</tissue>
    </source>
</reference>
<gene>
    <name evidence="3" type="ORF">APZ42_034503</name>
</gene>